<name>A0A915L148_ROMCU</name>
<sequence length="111" mass="12847">MMRCLKGGPKNDPAYECYNRLETDILKKLYTGYGSKIWYYSVPVRVPKFCSVNNGSGSEVYNCTTHGFHHEMFVLLYIQAKKLQYQLVAAVDRRDGIYCWVFYLFTFATGG</sequence>
<organism evidence="1 2">
    <name type="scientific">Romanomermis culicivorax</name>
    <name type="common">Nematode worm</name>
    <dbReference type="NCBI Taxonomy" id="13658"/>
    <lineage>
        <taxon>Eukaryota</taxon>
        <taxon>Metazoa</taxon>
        <taxon>Ecdysozoa</taxon>
        <taxon>Nematoda</taxon>
        <taxon>Enoplea</taxon>
        <taxon>Dorylaimia</taxon>
        <taxon>Mermithida</taxon>
        <taxon>Mermithoidea</taxon>
        <taxon>Mermithidae</taxon>
        <taxon>Romanomermis</taxon>
    </lineage>
</organism>
<protein>
    <submittedName>
        <fullName evidence="2">Uncharacterized protein</fullName>
    </submittedName>
</protein>
<keyword evidence="1" id="KW-1185">Reference proteome</keyword>
<reference evidence="2" key="1">
    <citation type="submission" date="2022-11" db="UniProtKB">
        <authorList>
            <consortium name="WormBaseParasite"/>
        </authorList>
    </citation>
    <scope>IDENTIFICATION</scope>
</reference>
<proteinExistence type="predicted"/>
<evidence type="ECO:0000313" key="1">
    <source>
        <dbReference type="Proteomes" id="UP000887565"/>
    </source>
</evidence>
<evidence type="ECO:0000313" key="2">
    <source>
        <dbReference type="WBParaSite" id="nRc.2.0.1.t44196-RA"/>
    </source>
</evidence>
<dbReference type="AlphaFoldDB" id="A0A915L148"/>
<dbReference type="Proteomes" id="UP000887565">
    <property type="component" value="Unplaced"/>
</dbReference>
<accession>A0A915L148</accession>
<dbReference type="WBParaSite" id="nRc.2.0.1.t44196-RA">
    <property type="protein sequence ID" value="nRc.2.0.1.t44196-RA"/>
    <property type="gene ID" value="nRc.2.0.1.g44196"/>
</dbReference>